<protein>
    <submittedName>
        <fullName evidence="1">Uncharacterized protein</fullName>
    </submittedName>
</protein>
<accession>A0A1S6IPD1</accession>
<dbReference type="OrthoDB" id="2883852at2"/>
<proteinExistence type="predicted"/>
<dbReference type="EMBL" id="CP019728">
    <property type="protein sequence ID" value="AQS53413.1"/>
    <property type="molecule type" value="Genomic_DNA"/>
</dbReference>
<dbReference type="RefSeq" id="WP_156179558.1">
    <property type="nucleotide sequence ID" value="NZ_BBYN01000018.1"/>
</dbReference>
<dbReference type="KEGG" id="jda:BW727_101043"/>
<dbReference type="Proteomes" id="UP000188993">
    <property type="component" value="Chromosome"/>
</dbReference>
<organism evidence="1 2">
    <name type="scientific">Jeotgalibaca dankookensis</name>
    <dbReference type="NCBI Taxonomy" id="708126"/>
    <lineage>
        <taxon>Bacteria</taxon>
        <taxon>Bacillati</taxon>
        <taxon>Bacillota</taxon>
        <taxon>Bacilli</taxon>
        <taxon>Lactobacillales</taxon>
        <taxon>Carnobacteriaceae</taxon>
        <taxon>Jeotgalibaca</taxon>
    </lineage>
</organism>
<keyword evidence="2" id="KW-1185">Reference proteome</keyword>
<gene>
    <name evidence="1" type="ORF">BW727_101043</name>
</gene>
<sequence length="56" mass="6206">MKSARQIGEIVNLNAREINKILHEKGLLDGTPGKWTLTELGKKYGEIRKKDNGEGG</sequence>
<dbReference type="AlphaFoldDB" id="A0A1S6IPD1"/>
<evidence type="ECO:0000313" key="2">
    <source>
        <dbReference type="Proteomes" id="UP000188993"/>
    </source>
</evidence>
<name>A0A1S6IPD1_9LACT</name>
<reference evidence="1 2" key="1">
    <citation type="journal article" date="2014" name="Int. J. Syst. Evol. Microbiol.">
        <title>Jeotgalibaca dankookensis gen. nov., sp. nov., a member of the family Carnobacteriaceae, isolated from seujeot (Korean traditional food).</title>
        <authorList>
            <person name="Lee D.G."/>
            <person name="Trujillo M.E."/>
            <person name="Kang H."/>
            <person name="Ahn T.Y."/>
        </authorList>
    </citation>
    <scope>NUCLEOTIDE SEQUENCE [LARGE SCALE GENOMIC DNA]</scope>
    <source>
        <strain evidence="1 2">EX-07</strain>
    </source>
</reference>
<evidence type="ECO:0000313" key="1">
    <source>
        <dbReference type="EMBL" id="AQS53413.1"/>
    </source>
</evidence>